<evidence type="ECO:0008006" key="4">
    <source>
        <dbReference type="Google" id="ProtNLM"/>
    </source>
</evidence>
<keyword evidence="1" id="KW-0812">Transmembrane</keyword>
<reference evidence="2" key="1">
    <citation type="journal article" date="2019" name="bioRxiv">
        <title>The Genome of the Zebra Mussel, Dreissena polymorpha: A Resource for Invasive Species Research.</title>
        <authorList>
            <person name="McCartney M.A."/>
            <person name="Auch B."/>
            <person name="Kono T."/>
            <person name="Mallez S."/>
            <person name="Zhang Y."/>
            <person name="Obille A."/>
            <person name="Becker A."/>
            <person name="Abrahante J.E."/>
            <person name="Garbe J."/>
            <person name="Badalamenti J.P."/>
            <person name="Herman A."/>
            <person name="Mangelson H."/>
            <person name="Liachko I."/>
            <person name="Sullivan S."/>
            <person name="Sone E.D."/>
            <person name="Koren S."/>
            <person name="Silverstein K.A.T."/>
            <person name="Beckman K.B."/>
            <person name="Gohl D.M."/>
        </authorList>
    </citation>
    <scope>NUCLEOTIDE SEQUENCE</scope>
    <source>
        <strain evidence="2">Duluth1</strain>
        <tissue evidence="2">Whole animal</tissue>
    </source>
</reference>
<feature type="transmembrane region" description="Helical" evidence="1">
    <location>
        <begin position="52"/>
        <end position="73"/>
    </location>
</feature>
<evidence type="ECO:0000256" key="1">
    <source>
        <dbReference type="SAM" id="Phobius"/>
    </source>
</evidence>
<evidence type="ECO:0000313" key="3">
    <source>
        <dbReference type="Proteomes" id="UP000828390"/>
    </source>
</evidence>
<keyword evidence="3" id="KW-1185">Reference proteome</keyword>
<reference evidence="2" key="2">
    <citation type="submission" date="2020-11" db="EMBL/GenBank/DDBJ databases">
        <authorList>
            <person name="McCartney M.A."/>
            <person name="Auch B."/>
            <person name="Kono T."/>
            <person name="Mallez S."/>
            <person name="Becker A."/>
            <person name="Gohl D.M."/>
            <person name="Silverstein K.A.T."/>
            <person name="Koren S."/>
            <person name="Bechman K.B."/>
            <person name="Herman A."/>
            <person name="Abrahante J.E."/>
            <person name="Garbe J."/>
        </authorList>
    </citation>
    <scope>NUCLEOTIDE SEQUENCE</scope>
    <source>
        <strain evidence="2">Duluth1</strain>
        <tissue evidence="2">Whole animal</tissue>
    </source>
</reference>
<sequence length="135" mass="15167">MLPPYPSGRSFRKISYSVFGGNTSASVMVLFNHVSHPQTMSLETESRKFQKLAFLLALVTLWMLRLATVMLFVRSLLRCFFLGLEQRGVLLSNSCEEHEDLDILEMLKMLQLGLSGLGGSDISVLRIECRLNVLG</sequence>
<gene>
    <name evidence="2" type="ORF">DPMN_122431</name>
</gene>
<dbReference type="Proteomes" id="UP000828390">
    <property type="component" value="Unassembled WGS sequence"/>
</dbReference>
<protein>
    <recommendedName>
        <fullName evidence="4">Transmembrane protein</fullName>
    </recommendedName>
</protein>
<proteinExistence type="predicted"/>
<keyword evidence="1" id="KW-1133">Transmembrane helix</keyword>
<keyword evidence="1" id="KW-0472">Membrane</keyword>
<dbReference type="AlphaFoldDB" id="A0A9D4JU63"/>
<organism evidence="2 3">
    <name type="scientific">Dreissena polymorpha</name>
    <name type="common">Zebra mussel</name>
    <name type="synonym">Mytilus polymorpha</name>
    <dbReference type="NCBI Taxonomy" id="45954"/>
    <lineage>
        <taxon>Eukaryota</taxon>
        <taxon>Metazoa</taxon>
        <taxon>Spiralia</taxon>
        <taxon>Lophotrochozoa</taxon>
        <taxon>Mollusca</taxon>
        <taxon>Bivalvia</taxon>
        <taxon>Autobranchia</taxon>
        <taxon>Heteroconchia</taxon>
        <taxon>Euheterodonta</taxon>
        <taxon>Imparidentia</taxon>
        <taxon>Neoheterodontei</taxon>
        <taxon>Myida</taxon>
        <taxon>Dreissenoidea</taxon>
        <taxon>Dreissenidae</taxon>
        <taxon>Dreissena</taxon>
    </lineage>
</organism>
<comment type="caution">
    <text evidence="2">The sequence shown here is derived from an EMBL/GenBank/DDBJ whole genome shotgun (WGS) entry which is preliminary data.</text>
</comment>
<name>A0A9D4JU63_DREPO</name>
<evidence type="ECO:0000313" key="2">
    <source>
        <dbReference type="EMBL" id="KAH3820683.1"/>
    </source>
</evidence>
<accession>A0A9D4JU63</accession>
<dbReference type="EMBL" id="JAIWYP010000005">
    <property type="protein sequence ID" value="KAH3820683.1"/>
    <property type="molecule type" value="Genomic_DNA"/>
</dbReference>
<feature type="transmembrane region" description="Helical" evidence="1">
    <location>
        <begin position="14"/>
        <end position="31"/>
    </location>
</feature>